<evidence type="ECO:0000259" key="1">
    <source>
        <dbReference type="Pfam" id="PF23310"/>
    </source>
</evidence>
<accession>A0ABQ8CSR0</accession>
<sequence length="69" mass="7913">MTICLSDDNLPIHYVKSMQEYFQNNNINFRFQNLQATMVGSYNNEIYLYGIKILCKGEPNISKACADGN</sequence>
<dbReference type="Pfam" id="PF23310">
    <property type="entry name" value="TPR_27"/>
    <property type="match status" value="1"/>
</dbReference>
<evidence type="ECO:0000313" key="2">
    <source>
        <dbReference type="EMBL" id="KAH0920132.1"/>
    </source>
</evidence>
<dbReference type="EMBL" id="JAGKQM010000007">
    <property type="protein sequence ID" value="KAH0920132.1"/>
    <property type="molecule type" value="Genomic_DNA"/>
</dbReference>
<dbReference type="Proteomes" id="UP000824890">
    <property type="component" value="Unassembled WGS sequence"/>
</dbReference>
<name>A0ABQ8CSR0_BRANA</name>
<reference evidence="2 3" key="1">
    <citation type="submission" date="2021-05" db="EMBL/GenBank/DDBJ databases">
        <title>Genome Assembly of Synthetic Allotetraploid Brassica napus Reveals Homoeologous Exchanges between Subgenomes.</title>
        <authorList>
            <person name="Davis J.T."/>
        </authorList>
    </citation>
    <scope>NUCLEOTIDE SEQUENCE [LARGE SCALE GENOMIC DNA]</scope>
    <source>
        <strain evidence="3">cv. Da-Ae</strain>
        <tissue evidence="2">Seedling</tissue>
    </source>
</reference>
<proteinExistence type="predicted"/>
<feature type="domain" description="At2g35280-like TPR" evidence="1">
    <location>
        <begin position="3"/>
        <end position="59"/>
    </location>
</feature>
<evidence type="ECO:0000313" key="3">
    <source>
        <dbReference type="Proteomes" id="UP000824890"/>
    </source>
</evidence>
<comment type="caution">
    <text evidence="2">The sequence shown here is derived from an EMBL/GenBank/DDBJ whole genome shotgun (WGS) entry which is preliminary data.</text>
</comment>
<keyword evidence="3" id="KW-1185">Reference proteome</keyword>
<protein>
    <recommendedName>
        <fullName evidence="1">At2g35280-like TPR domain-containing protein</fullName>
    </recommendedName>
</protein>
<gene>
    <name evidence="2" type="ORF">HID58_027792</name>
</gene>
<organism evidence="2 3">
    <name type="scientific">Brassica napus</name>
    <name type="common">Rape</name>
    <dbReference type="NCBI Taxonomy" id="3708"/>
    <lineage>
        <taxon>Eukaryota</taxon>
        <taxon>Viridiplantae</taxon>
        <taxon>Streptophyta</taxon>
        <taxon>Embryophyta</taxon>
        <taxon>Tracheophyta</taxon>
        <taxon>Spermatophyta</taxon>
        <taxon>Magnoliopsida</taxon>
        <taxon>eudicotyledons</taxon>
        <taxon>Gunneridae</taxon>
        <taxon>Pentapetalae</taxon>
        <taxon>rosids</taxon>
        <taxon>malvids</taxon>
        <taxon>Brassicales</taxon>
        <taxon>Brassicaceae</taxon>
        <taxon>Brassiceae</taxon>
        <taxon>Brassica</taxon>
    </lineage>
</organism>
<dbReference type="InterPro" id="IPR057136">
    <property type="entry name" value="At2g35280_TPR_dom"/>
</dbReference>